<organism evidence="2 3">
    <name type="scientific">[Mycobacterium] zoologicum</name>
    <dbReference type="NCBI Taxonomy" id="2872311"/>
    <lineage>
        <taxon>Bacteria</taxon>
        <taxon>Bacillati</taxon>
        <taxon>Actinomycetota</taxon>
        <taxon>Actinomycetes</taxon>
        <taxon>Mycobacteriales</taxon>
        <taxon>Mycobacteriaceae</taxon>
        <taxon>Mycolicibacter</taxon>
    </lineage>
</organism>
<keyword evidence="2" id="KW-0067">ATP-binding</keyword>
<keyword evidence="2" id="KW-0347">Helicase</keyword>
<dbReference type="Pfam" id="PF00271">
    <property type="entry name" value="Helicase_C"/>
    <property type="match status" value="1"/>
</dbReference>
<dbReference type="SUPFAM" id="SSF52540">
    <property type="entry name" value="P-loop containing nucleoside triphosphate hydrolases"/>
    <property type="match status" value="1"/>
</dbReference>
<evidence type="ECO:0000259" key="1">
    <source>
        <dbReference type="Pfam" id="PF00271"/>
    </source>
</evidence>
<proteinExistence type="predicted"/>
<dbReference type="CDD" id="cd18785">
    <property type="entry name" value="SF2_C"/>
    <property type="match status" value="1"/>
</dbReference>
<dbReference type="PANTHER" id="PTHR47396">
    <property type="entry name" value="TYPE I RESTRICTION ENZYME ECOKI R PROTEIN"/>
    <property type="match status" value="1"/>
</dbReference>
<dbReference type="PANTHER" id="PTHR47396:SF1">
    <property type="entry name" value="ATP-DEPENDENT HELICASE IRC3-RELATED"/>
    <property type="match status" value="1"/>
</dbReference>
<gene>
    <name evidence="2" type="ORF">KV112_21140</name>
</gene>
<sequence>MTDQLRTAGRAVTVLCGGMKARERRQITDQLANHTPDSDPLLIVGTSSFIGEGFDCPALDTLFLAAPITFKNRLVQYIGRITRPYPSKTTATVHDYHDELTPVIASSLKKRAPGYLKMGFPDPRKMIR</sequence>
<name>A0ABU5YQU5_9MYCO</name>
<dbReference type="Proteomes" id="UP001299046">
    <property type="component" value="Unassembled WGS sequence"/>
</dbReference>
<dbReference type="InterPro" id="IPR050742">
    <property type="entry name" value="Helicase_Restrict-Modif_Enz"/>
</dbReference>
<keyword evidence="3" id="KW-1185">Reference proteome</keyword>
<reference evidence="2 3" key="1">
    <citation type="submission" date="2023-12" db="EMBL/GenBank/DDBJ databases">
        <title>Description of new species of Mycobacterium terrae complex isolated from sewage at the Sao Paulo Zoological Park Foundation in Brazil.</title>
        <authorList>
            <person name="Romagnoli C.L."/>
            <person name="Conceicao E.C."/>
            <person name="Machado E."/>
            <person name="Barreto L.B.P.F."/>
            <person name="Sharma A."/>
            <person name="Silva N.M."/>
            <person name="Marques L.E."/>
            <person name="Juliana M.A."/>
            <person name="Lourenco M.C.S."/>
            <person name="Digiampietri L.A."/>
            <person name="Suffys P.N."/>
            <person name="Viana-Niero C."/>
        </authorList>
    </citation>
    <scope>NUCLEOTIDE SEQUENCE [LARGE SCALE GENOMIC DNA]</scope>
    <source>
        <strain evidence="2 3">MYC123</strain>
    </source>
</reference>
<accession>A0ABU5YQU5</accession>
<keyword evidence="2" id="KW-0378">Hydrolase</keyword>
<evidence type="ECO:0000313" key="2">
    <source>
        <dbReference type="EMBL" id="MEB3052211.1"/>
    </source>
</evidence>
<comment type="caution">
    <text evidence="2">The sequence shown here is derived from an EMBL/GenBank/DDBJ whole genome shotgun (WGS) entry which is preliminary data.</text>
</comment>
<dbReference type="RefSeq" id="WP_329800060.1">
    <property type="nucleotide sequence ID" value="NZ_JAYJJT010000038.1"/>
</dbReference>
<protein>
    <submittedName>
        <fullName evidence="2">Helicase-related protein</fullName>
    </submittedName>
</protein>
<dbReference type="InterPro" id="IPR027417">
    <property type="entry name" value="P-loop_NTPase"/>
</dbReference>
<dbReference type="Gene3D" id="3.40.50.300">
    <property type="entry name" value="P-loop containing nucleotide triphosphate hydrolases"/>
    <property type="match status" value="1"/>
</dbReference>
<dbReference type="GO" id="GO:0004386">
    <property type="term" value="F:helicase activity"/>
    <property type="evidence" value="ECO:0007669"/>
    <property type="project" value="UniProtKB-KW"/>
</dbReference>
<evidence type="ECO:0000313" key="3">
    <source>
        <dbReference type="Proteomes" id="UP001299046"/>
    </source>
</evidence>
<dbReference type="EMBL" id="JAYJJT010000038">
    <property type="protein sequence ID" value="MEB3052211.1"/>
    <property type="molecule type" value="Genomic_DNA"/>
</dbReference>
<dbReference type="InterPro" id="IPR001650">
    <property type="entry name" value="Helicase_C-like"/>
</dbReference>
<keyword evidence="2" id="KW-0547">Nucleotide-binding</keyword>
<feature type="domain" description="Helicase C-terminal" evidence="1">
    <location>
        <begin position="7"/>
        <end position="83"/>
    </location>
</feature>